<evidence type="ECO:0000313" key="2">
    <source>
        <dbReference type="Proteomes" id="UP000002038"/>
    </source>
</evidence>
<reference evidence="2" key="1">
    <citation type="journal article" date="2015" name="PLoS Genet.">
        <title>The dynamic genome and transcriptome of the human fungal pathogen Blastomyces and close relative Emmonsia.</title>
        <authorList>
            <person name="Munoz J.F."/>
            <person name="Gauthier G.M."/>
            <person name="Desjardins C.A."/>
            <person name="Gallo J.E."/>
            <person name="Holder J."/>
            <person name="Sullivan T.D."/>
            <person name="Marty A.J."/>
            <person name="Carmen J.C."/>
            <person name="Chen Z."/>
            <person name="Ding L."/>
            <person name="Gujja S."/>
            <person name="Magrini V."/>
            <person name="Misas E."/>
            <person name="Mitreva M."/>
            <person name="Priest M."/>
            <person name="Saif S."/>
            <person name="Whiston E.A."/>
            <person name="Young S."/>
            <person name="Zeng Q."/>
            <person name="Goldman W.E."/>
            <person name="Mardis E.R."/>
            <person name="Taylor J.W."/>
            <person name="McEwen J.G."/>
            <person name="Clay O.K."/>
            <person name="Klein B.S."/>
            <person name="Cuomo C.A."/>
        </authorList>
    </citation>
    <scope>NUCLEOTIDE SEQUENCE [LARGE SCALE GENOMIC DNA]</scope>
    <source>
        <strain evidence="2">SLH14081</strain>
    </source>
</reference>
<evidence type="ECO:0000313" key="1">
    <source>
        <dbReference type="EMBL" id="OAT08355.1"/>
    </source>
</evidence>
<dbReference type="EMBL" id="GG657454">
    <property type="protein sequence ID" value="OAT08355.1"/>
    <property type="molecule type" value="Genomic_DNA"/>
</dbReference>
<dbReference type="VEuPathDB" id="FungiDB:BDBG_04318"/>
<keyword evidence="2" id="KW-1185">Reference proteome</keyword>
<protein>
    <submittedName>
        <fullName evidence="1">Uncharacterized protein</fullName>
    </submittedName>
</protein>
<organism evidence="1 2">
    <name type="scientific">Blastomyces gilchristii (strain SLH14081)</name>
    <name type="common">Blastomyces dermatitidis</name>
    <dbReference type="NCBI Taxonomy" id="559298"/>
    <lineage>
        <taxon>Eukaryota</taxon>
        <taxon>Fungi</taxon>
        <taxon>Dikarya</taxon>
        <taxon>Ascomycota</taxon>
        <taxon>Pezizomycotina</taxon>
        <taxon>Eurotiomycetes</taxon>
        <taxon>Eurotiomycetidae</taxon>
        <taxon>Onygenales</taxon>
        <taxon>Ajellomycetaceae</taxon>
        <taxon>Blastomyces</taxon>
    </lineage>
</organism>
<dbReference type="RefSeq" id="XP_031578240.1">
    <property type="nucleotide sequence ID" value="XM_031721621.1"/>
</dbReference>
<proteinExistence type="predicted"/>
<gene>
    <name evidence="1" type="ORF">BDBG_04318</name>
</gene>
<dbReference type="AlphaFoldDB" id="A0A179UJZ0"/>
<dbReference type="KEGG" id="bgh:BDBG_04318"/>
<dbReference type="Proteomes" id="UP000002038">
    <property type="component" value="Unassembled WGS sequence"/>
</dbReference>
<accession>A0A179UJZ0</accession>
<dbReference type="OrthoDB" id="4175784at2759"/>
<sequence length="284" mass="32295">MGVSFLSQSATVEFGLRVHDRCRHRNLNNHMMGEPQWLASAFSAPDTAILSGWISWLDAGFINSGSGISRDFCFIWRFFIDNSMTWRYPSMAFNTIAIGLLRIAAWDLEVSSDSQIHYPKNRVNFPYWDAPQTDIFWFHGYLVVLHGNINTKSSILAAIFKAQFFLEVSHKDAAHLIILSLQHVAFVEISFKSVLCSQILPLFVNMSAQHCSPGFRLLSYVLSSWCWKPSLAHREHLRVGLPPETLDLILGSCSPEGALTLSQSSFIFQERYYSSIPQIQHFTL</sequence>
<name>A0A179UJZ0_BLAGS</name>
<dbReference type="GeneID" id="42528097"/>